<evidence type="ECO:0000313" key="2">
    <source>
        <dbReference type="Proteomes" id="UP001596395"/>
    </source>
</evidence>
<evidence type="ECO:0000313" key="1">
    <source>
        <dbReference type="EMBL" id="MFC6952224.1"/>
    </source>
</evidence>
<gene>
    <name evidence="1" type="ORF">ACFQGB_05060</name>
</gene>
<name>A0ABD5VFH2_9EURY</name>
<protein>
    <recommendedName>
        <fullName evidence="3">WD40-like Beta Propeller Repeat</fullName>
    </recommendedName>
</protein>
<dbReference type="AlphaFoldDB" id="A0ABD5VFH2"/>
<proteinExistence type="predicted"/>
<sequence>MTGFGKPVPSSGYSAGPDVEFVAKIPDGSPIPTGGEMAFGPDGDYLYQHEGTTARVFDMTDPANPLLADSVDIGDDNSAQATPAVSPSGEHVYFSGGYKVVPVNSDGTFGAVGSYSFVNDDITVTENYAVTLGGNTPVNVLDRSDPLEAGDTLDAGRMAAWNGAPNTDLRVDLRHLMIADGVIYAFARPGAPTVLAFDATALPDLVPMGVRVPSFKAQNYVFGHAVSDTHLLVRDYDGGGSHRLMKFEESLSG</sequence>
<accession>A0ABD5VFH2</accession>
<reference evidence="1 2" key="1">
    <citation type="journal article" date="2019" name="Int. J. Syst. Evol. Microbiol.">
        <title>The Global Catalogue of Microorganisms (GCM) 10K type strain sequencing project: providing services to taxonomists for standard genome sequencing and annotation.</title>
        <authorList>
            <consortium name="The Broad Institute Genomics Platform"/>
            <consortium name="The Broad Institute Genome Sequencing Center for Infectious Disease"/>
            <person name="Wu L."/>
            <person name="Ma J."/>
        </authorList>
    </citation>
    <scope>NUCLEOTIDE SEQUENCE [LARGE SCALE GENOMIC DNA]</scope>
    <source>
        <strain evidence="1 2">GX26</strain>
    </source>
</reference>
<dbReference type="SUPFAM" id="SSF82171">
    <property type="entry name" value="DPP6 N-terminal domain-like"/>
    <property type="match status" value="1"/>
</dbReference>
<dbReference type="EMBL" id="JBHSXN010000001">
    <property type="protein sequence ID" value="MFC6952224.1"/>
    <property type="molecule type" value="Genomic_DNA"/>
</dbReference>
<evidence type="ECO:0008006" key="3">
    <source>
        <dbReference type="Google" id="ProtNLM"/>
    </source>
</evidence>
<dbReference type="Proteomes" id="UP001596395">
    <property type="component" value="Unassembled WGS sequence"/>
</dbReference>
<dbReference type="RefSeq" id="WP_336349215.1">
    <property type="nucleotide sequence ID" value="NZ_JAZAQL010000001.1"/>
</dbReference>
<organism evidence="1 2">
    <name type="scientific">Halorubellus litoreus</name>
    <dbReference type="NCBI Taxonomy" id="755308"/>
    <lineage>
        <taxon>Archaea</taxon>
        <taxon>Methanobacteriati</taxon>
        <taxon>Methanobacteriota</taxon>
        <taxon>Stenosarchaea group</taxon>
        <taxon>Halobacteria</taxon>
        <taxon>Halobacteriales</taxon>
        <taxon>Halorubellaceae</taxon>
        <taxon>Halorubellus</taxon>
    </lineage>
</organism>
<comment type="caution">
    <text evidence="1">The sequence shown here is derived from an EMBL/GenBank/DDBJ whole genome shotgun (WGS) entry which is preliminary data.</text>
</comment>
<keyword evidence="2" id="KW-1185">Reference proteome</keyword>